<dbReference type="AlphaFoldDB" id="A0A814YMG9"/>
<dbReference type="InterPro" id="IPR052228">
    <property type="entry name" value="Sec_Metab_Biosynth_Oxidored"/>
</dbReference>
<name>A0A814YMG9_9BILA</name>
<dbReference type="OrthoDB" id="9992054at2759"/>
<keyword evidence="1" id="KW-0560">Oxidoreductase</keyword>
<dbReference type="EMBL" id="CAJNOM010000819">
    <property type="protein sequence ID" value="CAF1567480.1"/>
    <property type="molecule type" value="Genomic_DNA"/>
</dbReference>
<sequence length="306" mass="33445">MDVRRNTKSTMKSDVNAVATSNTQILSSLKPPLHVVVGGGTSGIGRGIALAYRKHCPDAHVTIIGRNQSAADEILSQLGPNGNFIRADLSLMSEIRRITKEINAVDVLILSQGILNFTGRTPTTENIDDKAAVAYYGRVLFVKELLPLLRSSSHGGKVLFVMNSKRGNVSKIKWNDMALEKNYSLMAAFNHGMAYTDLVIQYLASQSENANVSFIHAYPGGVRTPIGNGLPFYLRLPAKVWSALGGGVSPEECAEFMIHGILGTKTGWRCIDEKGETVPNKEVSDEEMLKKVWEHTCEITSRTAQL</sequence>
<organism evidence="2 5">
    <name type="scientific">Adineta steineri</name>
    <dbReference type="NCBI Taxonomy" id="433720"/>
    <lineage>
        <taxon>Eukaryota</taxon>
        <taxon>Metazoa</taxon>
        <taxon>Spiralia</taxon>
        <taxon>Gnathifera</taxon>
        <taxon>Rotifera</taxon>
        <taxon>Eurotatoria</taxon>
        <taxon>Bdelloidea</taxon>
        <taxon>Adinetida</taxon>
        <taxon>Adinetidae</taxon>
        <taxon>Adineta</taxon>
    </lineage>
</organism>
<reference evidence="2" key="1">
    <citation type="submission" date="2021-02" db="EMBL/GenBank/DDBJ databases">
        <authorList>
            <person name="Nowell W R."/>
        </authorList>
    </citation>
    <scope>NUCLEOTIDE SEQUENCE</scope>
</reference>
<accession>A0A814YMG9</accession>
<evidence type="ECO:0000256" key="1">
    <source>
        <dbReference type="ARBA" id="ARBA00023002"/>
    </source>
</evidence>
<dbReference type="InterPro" id="IPR036291">
    <property type="entry name" value="NAD(P)-bd_dom_sf"/>
</dbReference>
<dbReference type="Pfam" id="PF00106">
    <property type="entry name" value="adh_short"/>
    <property type="match status" value="1"/>
</dbReference>
<keyword evidence="4" id="KW-1185">Reference proteome</keyword>
<dbReference type="PANTHER" id="PTHR47534:SF3">
    <property type="entry name" value="ALCOHOL DEHYDROGENASE-LIKE C-TERMINAL DOMAIN-CONTAINING PROTEIN"/>
    <property type="match status" value="1"/>
</dbReference>
<dbReference type="GO" id="GO:0016491">
    <property type="term" value="F:oxidoreductase activity"/>
    <property type="evidence" value="ECO:0007669"/>
    <property type="project" value="UniProtKB-KW"/>
</dbReference>
<dbReference type="SUPFAM" id="SSF51735">
    <property type="entry name" value="NAD(P)-binding Rossmann-fold domains"/>
    <property type="match status" value="1"/>
</dbReference>
<dbReference type="Gene3D" id="3.40.50.720">
    <property type="entry name" value="NAD(P)-binding Rossmann-like Domain"/>
    <property type="match status" value="1"/>
</dbReference>
<evidence type="ECO:0000313" key="3">
    <source>
        <dbReference type="EMBL" id="CAF1567480.1"/>
    </source>
</evidence>
<evidence type="ECO:0000313" key="5">
    <source>
        <dbReference type="Proteomes" id="UP000663877"/>
    </source>
</evidence>
<dbReference type="Proteomes" id="UP000663877">
    <property type="component" value="Unassembled WGS sequence"/>
</dbReference>
<evidence type="ECO:0000313" key="4">
    <source>
        <dbReference type="Proteomes" id="UP000663832"/>
    </source>
</evidence>
<gene>
    <name evidence="2" type="ORF">BJG266_LOCUS28543</name>
    <name evidence="3" type="ORF">QVE165_LOCUS48472</name>
</gene>
<dbReference type="PRINTS" id="PR00081">
    <property type="entry name" value="GDHRDH"/>
</dbReference>
<proteinExistence type="predicted"/>
<dbReference type="InterPro" id="IPR002347">
    <property type="entry name" value="SDR_fam"/>
</dbReference>
<dbReference type="PANTHER" id="PTHR47534">
    <property type="entry name" value="YALI0E05731P"/>
    <property type="match status" value="1"/>
</dbReference>
<comment type="caution">
    <text evidence="2">The sequence shown here is derived from an EMBL/GenBank/DDBJ whole genome shotgun (WGS) entry which is preliminary data.</text>
</comment>
<dbReference type="EMBL" id="CAJNOI010000297">
    <property type="protein sequence ID" value="CAF1231498.1"/>
    <property type="molecule type" value="Genomic_DNA"/>
</dbReference>
<dbReference type="Proteomes" id="UP000663832">
    <property type="component" value="Unassembled WGS sequence"/>
</dbReference>
<protein>
    <submittedName>
        <fullName evidence="2">Uncharacterized protein</fullName>
    </submittedName>
</protein>
<evidence type="ECO:0000313" key="2">
    <source>
        <dbReference type="EMBL" id="CAF1231498.1"/>
    </source>
</evidence>